<protein>
    <submittedName>
        <fullName evidence="1">Uncharacterized protein</fullName>
    </submittedName>
</protein>
<comment type="caution">
    <text evidence="1">The sequence shown here is derived from an EMBL/GenBank/DDBJ whole genome shotgun (WGS) entry which is preliminary data.</text>
</comment>
<evidence type="ECO:0000313" key="2">
    <source>
        <dbReference type="Proteomes" id="UP001143910"/>
    </source>
</evidence>
<dbReference type="EMBL" id="JANJQO010000240">
    <property type="protein sequence ID" value="KAJ2979940.1"/>
    <property type="molecule type" value="Genomic_DNA"/>
</dbReference>
<name>A0ACC1NKU2_9HYPO</name>
<evidence type="ECO:0000313" key="1">
    <source>
        <dbReference type="EMBL" id="KAJ2979940.1"/>
    </source>
</evidence>
<reference evidence="1" key="1">
    <citation type="submission" date="2022-08" db="EMBL/GenBank/DDBJ databases">
        <title>Genome Sequence of Lecanicillium fungicola.</title>
        <authorList>
            <person name="Buettner E."/>
        </authorList>
    </citation>
    <scope>NUCLEOTIDE SEQUENCE</scope>
    <source>
        <strain evidence="1">Babe33</strain>
    </source>
</reference>
<accession>A0ACC1NKU2</accession>
<keyword evidence="2" id="KW-1185">Reference proteome</keyword>
<gene>
    <name evidence="1" type="ORF">NQ176_g2942</name>
</gene>
<dbReference type="Proteomes" id="UP001143910">
    <property type="component" value="Unassembled WGS sequence"/>
</dbReference>
<proteinExistence type="predicted"/>
<organism evidence="1 2">
    <name type="scientific">Zarea fungicola</name>
    <dbReference type="NCBI Taxonomy" id="93591"/>
    <lineage>
        <taxon>Eukaryota</taxon>
        <taxon>Fungi</taxon>
        <taxon>Dikarya</taxon>
        <taxon>Ascomycota</taxon>
        <taxon>Pezizomycotina</taxon>
        <taxon>Sordariomycetes</taxon>
        <taxon>Hypocreomycetidae</taxon>
        <taxon>Hypocreales</taxon>
        <taxon>Cordycipitaceae</taxon>
        <taxon>Zarea</taxon>
    </lineage>
</organism>
<sequence>MNRRRRFFLVIVLFSIAITTIYNSYESVFNFVRLFLPHAGYPLNQDQVLARFKVQKHQTKHVPRIIHQVYHNWQQYGNGSTMLPEWESQRQSCIERNPDWVYMLWTEKASREFLQAEFPWFLNTYDRFRYPIQREHTVRYFLLRHYGGIYIDLDHGCVNSLESLRAYPVFVADRRRGALSDTVLGGAPNQPFWVQITETIPKYSHFYLVPFLTVLYGTGSWFITDAWDKYHPGLFEPYNQTLVPLTRLSMPQWRGAPEWSIFTSYRGGTAKTWKIDLFVFAGEHWILAIISGVFGCLVGIYLGCRMWKKRCSRRRRVGYRPISESRV</sequence>